<evidence type="ECO:0000313" key="3">
    <source>
        <dbReference type="Proteomes" id="UP000295351"/>
    </source>
</evidence>
<comment type="caution">
    <text evidence="2">The sequence shown here is derived from an EMBL/GenBank/DDBJ whole genome shotgun (WGS) entry which is preliminary data.</text>
</comment>
<feature type="region of interest" description="Disordered" evidence="1">
    <location>
        <begin position="178"/>
        <end position="203"/>
    </location>
</feature>
<feature type="region of interest" description="Disordered" evidence="1">
    <location>
        <begin position="75"/>
        <end position="106"/>
    </location>
</feature>
<organism evidence="2 3">
    <name type="scientific">Shinella granuli</name>
    <dbReference type="NCBI Taxonomy" id="323621"/>
    <lineage>
        <taxon>Bacteria</taxon>
        <taxon>Pseudomonadati</taxon>
        <taxon>Pseudomonadota</taxon>
        <taxon>Alphaproteobacteria</taxon>
        <taxon>Hyphomicrobiales</taxon>
        <taxon>Rhizobiaceae</taxon>
        <taxon>Shinella</taxon>
    </lineage>
</organism>
<dbReference type="EMBL" id="SLVX01000038">
    <property type="protein sequence ID" value="TCN34186.1"/>
    <property type="molecule type" value="Genomic_DNA"/>
</dbReference>
<protein>
    <submittedName>
        <fullName evidence="2">Uncharacterized protein</fullName>
    </submittedName>
</protein>
<dbReference type="Proteomes" id="UP000295351">
    <property type="component" value="Unassembled WGS sequence"/>
</dbReference>
<evidence type="ECO:0000256" key="1">
    <source>
        <dbReference type="SAM" id="MobiDB-lite"/>
    </source>
</evidence>
<dbReference type="AlphaFoldDB" id="A0A4R2C1U6"/>
<evidence type="ECO:0000313" key="2">
    <source>
        <dbReference type="EMBL" id="TCN34186.1"/>
    </source>
</evidence>
<keyword evidence="3" id="KW-1185">Reference proteome</keyword>
<reference evidence="2 3" key="1">
    <citation type="submission" date="2019-03" db="EMBL/GenBank/DDBJ databases">
        <title>Genomic Encyclopedia of Type Strains, Phase IV (KMG-IV): sequencing the most valuable type-strain genomes for metagenomic binning, comparative biology and taxonomic classification.</title>
        <authorList>
            <person name="Goeker M."/>
        </authorList>
    </citation>
    <scope>NUCLEOTIDE SEQUENCE [LARGE SCALE GENOMIC DNA]</scope>
    <source>
        <strain evidence="2 3">DSM 18401</strain>
    </source>
</reference>
<sequence length="203" mass="22996">MWLVAPLERCLLRACNLTAVRGLDLTSQTVLDVVLQTWVRHQLRRLWSSGHQFRLPLCDRSSIFELPATRCSVSSQLSRDRGRATPDTAGDLSHPDALGPQKSDLLSLGERQVSPGYGSRHEQWHPATMTEPAGADNLRHPDRLRGLLTGDPGRDLFPELSFDLTTKRRCTWRAHYSSPRQLLHPSRRSSHEHLHDWSVATTD</sequence>
<name>A0A4R2C1U6_SHIGR</name>
<gene>
    <name evidence="2" type="ORF">EV665_13816</name>
</gene>
<proteinExistence type="predicted"/>
<accession>A0A4R2C1U6</accession>